<keyword evidence="3" id="KW-0460">Magnesium</keyword>
<dbReference type="GO" id="GO:0008897">
    <property type="term" value="F:holo-[acyl-carrier-protein] synthase activity"/>
    <property type="evidence" value="ECO:0007669"/>
    <property type="project" value="InterPro"/>
</dbReference>
<organism evidence="6 7">
    <name type="scientific">Nonomuraea jabiensis</name>
    <dbReference type="NCBI Taxonomy" id="882448"/>
    <lineage>
        <taxon>Bacteria</taxon>
        <taxon>Bacillati</taxon>
        <taxon>Actinomycetota</taxon>
        <taxon>Actinomycetes</taxon>
        <taxon>Streptosporangiales</taxon>
        <taxon>Streptosporangiaceae</taxon>
        <taxon>Nonomuraea</taxon>
    </lineage>
</organism>
<dbReference type="InterPro" id="IPR041354">
    <property type="entry name" value="4PPT_N"/>
</dbReference>
<name>A0A7W9GKS8_9ACTN</name>
<feature type="binding site" evidence="2">
    <location>
        <begin position="83"/>
        <end position="84"/>
    </location>
    <ligand>
        <name>CoA</name>
        <dbReference type="ChEBI" id="CHEBI:57287"/>
    </ligand>
</feature>
<dbReference type="AlphaFoldDB" id="A0A7W9GKS8"/>
<dbReference type="Gene3D" id="3.90.470.20">
    <property type="entry name" value="4'-phosphopantetheinyl transferase domain"/>
    <property type="match status" value="1"/>
</dbReference>
<evidence type="ECO:0000256" key="1">
    <source>
        <dbReference type="ARBA" id="ARBA00022679"/>
    </source>
</evidence>
<dbReference type="Proteomes" id="UP000579153">
    <property type="component" value="Unassembled WGS sequence"/>
</dbReference>
<dbReference type="Pfam" id="PF01648">
    <property type="entry name" value="ACPS"/>
    <property type="match status" value="1"/>
</dbReference>
<dbReference type="GO" id="GO:0000287">
    <property type="term" value="F:magnesium ion binding"/>
    <property type="evidence" value="ECO:0007669"/>
    <property type="project" value="InterPro"/>
</dbReference>
<comment type="cofactor">
    <cofactor evidence="3">
        <name>Mg(2+)</name>
        <dbReference type="ChEBI" id="CHEBI:18420"/>
    </cofactor>
</comment>
<feature type="binding site" evidence="3">
    <location>
        <position position="104"/>
    </location>
    <ligand>
        <name>Mg(2+)</name>
        <dbReference type="ChEBI" id="CHEBI:18420"/>
    </ligand>
</feature>
<proteinExistence type="predicted"/>
<evidence type="ECO:0000256" key="3">
    <source>
        <dbReference type="PIRSR" id="PIRSR603542-2"/>
    </source>
</evidence>
<evidence type="ECO:0000256" key="2">
    <source>
        <dbReference type="PIRSR" id="PIRSR603542-1"/>
    </source>
</evidence>
<dbReference type="GO" id="GO:0009366">
    <property type="term" value="C:enterobactin synthetase complex"/>
    <property type="evidence" value="ECO:0007669"/>
    <property type="project" value="InterPro"/>
</dbReference>
<evidence type="ECO:0000313" key="7">
    <source>
        <dbReference type="Proteomes" id="UP000579153"/>
    </source>
</evidence>
<keyword evidence="3" id="KW-0479">Metal-binding</keyword>
<dbReference type="InterPro" id="IPR008278">
    <property type="entry name" value="4-PPantetheinyl_Trfase_dom"/>
</dbReference>
<feature type="binding site" evidence="3">
    <location>
        <position position="103"/>
    </location>
    <ligand>
        <name>Mg(2+)</name>
        <dbReference type="ChEBI" id="CHEBI:18420"/>
    </ligand>
</feature>
<keyword evidence="1 6" id="KW-0808">Transferase</keyword>
<dbReference type="InterPro" id="IPR003542">
    <property type="entry name" value="Enbac_synth_compD-like"/>
</dbReference>
<feature type="binding site" evidence="2">
    <location>
        <position position="158"/>
    </location>
    <ligand>
        <name>CoA</name>
        <dbReference type="ChEBI" id="CHEBI:57287"/>
    </ligand>
</feature>
<dbReference type="PRINTS" id="PR01399">
    <property type="entry name" value="ENTSNTHTASED"/>
</dbReference>
<feature type="binding site" evidence="2">
    <location>
        <position position="148"/>
    </location>
    <ligand>
        <name>CoA</name>
        <dbReference type="ChEBI" id="CHEBI:57287"/>
    </ligand>
</feature>
<feature type="binding site" evidence="2">
    <location>
        <position position="144"/>
    </location>
    <ligand>
        <name>CoA</name>
        <dbReference type="ChEBI" id="CHEBI:57287"/>
    </ligand>
</feature>
<dbReference type="RefSeq" id="WP_185078171.1">
    <property type="nucleotide sequence ID" value="NZ_JACHMB010000001.1"/>
</dbReference>
<comment type="caution">
    <text evidence="6">The sequence shown here is derived from an EMBL/GenBank/DDBJ whole genome shotgun (WGS) entry which is preliminary data.</text>
</comment>
<sequence>MLEAIMPPWVATAELFGDPPDLTLFPEEEALVSGSGDKRRREFRTSRHCAHLALRRLGMDPRPVLRGDRGAPAWPPGVVGSITHCAGYRAAAVARGALSIGIDAEPHLPMPRGVLERIATPAEATALDLLGLPDPGRLLFSAKEAIYKAWYPLTGHWLGFLDATVTFATSPPPLTGSGTFAAEISVHGPGWPARFEGRWLVSGGLIVTAIAVPVPSP</sequence>
<gene>
    <name evidence="6" type="ORF">HD596_012147</name>
</gene>
<dbReference type="InterPro" id="IPR037143">
    <property type="entry name" value="4-PPantetheinyl_Trfase_dom_sf"/>
</dbReference>
<feature type="domain" description="4'-phosphopantetheinyl transferase" evidence="4">
    <location>
        <begin position="99"/>
        <end position="174"/>
    </location>
</feature>
<feature type="binding site" evidence="2">
    <location>
        <position position="39"/>
    </location>
    <ligand>
        <name>CoA</name>
        <dbReference type="ChEBI" id="CHEBI:57287"/>
    </ligand>
</feature>
<evidence type="ECO:0000259" key="5">
    <source>
        <dbReference type="Pfam" id="PF17837"/>
    </source>
</evidence>
<dbReference type="EMBL" id="JACHMB010000001">
    <property type="protein sequence ID" value="MBB5785391.1"/>
    <property type="molecule type" value="Genomic_DNA"/>
</dbReference>
<feature type="domain" description="4'-phosphopantetheinyl transferase N-terminal" evidence="5">
    <location>
        <begin position="27"/>
        <end position="94"/>
    </location>
</feature>
<evidence type="ECO:0000259" key="4">
    <source>
        <dbReference type="Pfam" id="PF01648"/>
    </source>
</evidence>
<evidence type="ECO:0000313" key="6">
    <source>
        <dbReference type="EMBL" id="MBB5785391.1"/>
    </source>
</evidence>
<dbReference type="SUPFAM" id="SSF56214">
    <property type="entry name" value="4'-phosphopantetheinyl transferase"/>
    <property type="match status" value="1"/>
</dbReference>
<protein>
    <submittedName>
        <fullName evidence="6">4'-phosphopantetheinyl transferase EntD</fullName>
    </submittedName>
</protein>
<feature type="binding site" evidence="2">
    <location>
        <position position="103"/>
    </location>
    <ligand>
        <name>CoA</name>
        <dbReference type="ChEBI" id="CHEBI:57287"/>
    </ligand>
</feature>
<feature type="binding site" evidence="3">
    <location>
        <position position="105"/>
    </location>
    <ligand>
        <name>Mg(2+)</name>
        <dbReference type="ChEBI" id="CHEBI:18420"/>
    </ligand>
</feature>
<dbReference type="GO" id="GO:0005886">
    <property type="term" value="C:plasma membrane"/>
    <property type="evidence" value="ECO:0007669"/>
    <property type="project" value="TreeGrafter"/>
</dbReference>
<feature type="binding site" evidence="2">
    <location>
        <position position="47"/>
    </location>
    <ligand>
        <name>CoA</name>
        <dbReference type="ChEBI" id="CHEBI:57287"/>
    </ligand>
</feature>
<keyword evidence="7" id="KW-1185">Reference proteome</keyword>
<dbReference type="PANTHER" id="PTHR38096:SF1">
    <property type="entry name" value="ENTEROBACTIN SYNTHASE COMPONENT D"/>
    <property type="match status" value="1"/>
</dbReference>
<dbReference type="PANTHER" id="PTHR38096">
    <property type="entry name" value="ENTEROBACTIN SYNTHASE COMPONENT D"/>
    <property type="match status" value="1"/>
</dbReference>
<accession>A0A7W9GKS8</accession>
<reference evidence="6 7" key="1">
    <citation type="submission" date="2020-08" db="EMBL/GenBank/DDBJ databases">
        <title>Sequencing the genomes of 1000 actinobacteria strains.</title>
        <authorList>
            <person name="Klenk H.-P."/>
        </authorList>
    </citation>
    <scope>NUCLEOTIDE SEQUENCE [LARGE SCALE GENOMIC DNA]</scope>
    <source>
        <strain evidence="6 7">DSM 45507</strain>
    </source>
</reference>
<dbReference type="GO" id="GO:0009239">
    <property type="term" value="P:enterobactin biosynthetic process"/>
    <property type="evidence" value="ECO:0007669"/>
    <property type="project" value="InterPro"/>
</dbReference>
<dbReference type="Pfam" id="PF17837">
    <property type="entry name" value="4PPT_N"/>
    <property type="match status" value="1"/>
</dbReference>